<keyword evidence="2" id="KW-1185">Reference proteome</keyword>
<dbReference type="AlphaFoldDB" id="A0A1A9VNG8"/>
<protein>
    <submittedName>
        <fullName evidence="1">Uncharacterized protein</fullName>
    </submittedName>
</protein>
<sequence>MNPYFWHRKGNSFTLSAIPFTRRSDAFLCVVAIVDDEFVVAIQVTILVVSSFHCEHMLYVIHDFQQHFVLLRLDFDYDNFVQSSGHQQILIQKRVFYALSPEYQYPSKGSLYPFTCSKNFQCFDTLIGGANKILKCKFKSMANR</sequence>
<proteinExistence type="predicted"/>
<organism evidence="1 2">
    <name type="scientific">Glossina austeni</name>
    <name type="common">Savannah tsetse fly</name>
    <dbReference type="NCBI Taxonomy" id="7395"/>
    <lineage>
        <taxon>Eukaryota</taxon>
        <taxon>Metazoa</taxon>
        <taxon>Ecdysozoa</taxon>
        <taxon>Arthropoda</taxon>
        <taxon>Hexapoda</taxon>
        <taxon>Insecta</taxon>
        <taxon>Pterygota</taxon>
        <taxon>Neoptera</taxon>
        <taxon>Endopterygota</taxon>
        <taxon>Diptera</taxon>
        <taxon>Brachycera</taxon>
        <taxon>Muscomorpha</taxon>
        <taxon>Hippoboscoidea</taxon>
        <taxon>Glossinidae</taxon>
        <taxon>Glossina</taxon>
    </lineage>
</organism>
<dbReference type="Proteomes" id="UP000078200">
    <property type="component" value="Unassembled WGS sequence"/>
</dbReference>
<reference evidence="1" key="1">
    <citation type="submission" date="2020-05" db="UniProtKB">
        <authorList>
            <consortium name="EnsemblMetazoa"/>
        </authorList>
    </citation>
    <scope>IDENTIFICATION</scope>
    <source>
        <strain evidence="1">TTRI</strain>
    </source>
</reference>
<dbReference type="VEuPathDB" id="VectorBase:GAUT042598"/>
<dbReference type="EnsemblMetazoa" id="GAUT042598-RA">
    <property type="protein sequence ID" value="GAUT042598-PA"/>
    <property type="gene ID" value="GAUT042598"/>
</dbReference>
<evidence type="ECO:0000313" key="1">
    <source>
        <dbReference type="EnsemblMetazoa" id="GAUT042598-PA"/>
    </source>
</evidence>
<evidence type="ECO:0000313" key="2">
    <source>
        <dbReference type="Proteomes" id="UP000078200"/>
    </source>
</evidence>
<name>A0A1A9VNG8_GLOAU</name>
<accession>A0A1A9VNG8</accession>